<reference evidence="1 2" key="1">
    <citation type="submission" date="2017-02" db="EMBL/GenBank/DDBJ databases">
        <authorList>
            <person name="Peterson S.W."/>
        </authorList>
    </citation>
    <scope>NUCLEOTIDE SEQUENCE [LARGE SCALE GENOMIC DNA]</scope>
    <source>
        <strain evidence="1 2">ATCC BAA-1030</strain>
    </source>
</reference>
<organism evidence="1 2">
    <name type="scientific">Pilibacter termitis</name>
    <dbReference type="NCBI Taxonomy" id="263852"/>
    <lineage>
        <taxon>Bacteria</taxon>
        <taxon>Bacillati</taxon>
        <taxon>Bacillota</taxon>
        <taxon>Bacilli</taxon>
        <taxon>Lactobacillales</taxon>
        <taxon>Enterococcaceae</taxon>
        <taxon>Pilibacter</taxon>
    </lineage>
</organism>
<keyword evidence="2" id="KW-1185">Reference proteome</keyword>
<dbReference type="STRING" id="263852.SAMN02745116_02303"/>
<dbReference type="OrthoDB" id="2304505at2"/>
<sequence>MLSEQTREEQLNELLRFSNEREFIKEKITNTPNQVVYIGEKELEGIGIFWKNEHHPTSVEICMVAKQETVDKESTYAKIFEQLSAKSHQTFGQSNFQLVAWQTSRDIIDFCTLLDFKGLYLTFDTTLDLLPFQQQKKKNLPKNERIYTLEELKGNTKLLAEFLCILEENYEESHLDNPLREMTQEEWICMIFSENPMTHVPAALVKDGHVASYAVCVEKNEIAEVHWLGCENQDTKSLHTLITTLSNELATLNKQKIAGHFRTTSKCEMYVLGAFPFLPVPSKVVMQKCEGKSEDKEF</sequence>
<proteinExistence type="predicted"/>
<evidence type="ECO:0000313" key="2">
    <source>
        <dbReference type="Proteomes" id="UP000190328"/>
    </source>
</evidence>
<dbReference type="EMBL" id="FUXI01000033">
    <property type="protein sequence ID" value="SKA06754.1"/>
    <property type="molecule type" value="Genomic_DNA"/>
</dbReference>
<evidence type="ECO:0000313" key="1">
    <source>
        <dbReference type="EMBL" id="SKA06754.1"/>
    </source>
</evidence>
<dbReference type="AlphaFoldDB" id="A0A1T4QST3"/>
<gene>
    <name evidence="1" type="ORF">SAMN02745116_02303</name>
</gene>
<protein>
    <submittedName>
        <fullName evidence="1">Uncharacterized protein</fullName>
    </submittedName>
</protein>
<dbReference type="Proteomes" id="UP000190328">
    <property type="component" value="Unassembled WGS sequence"/>
</dbReference>
<accession>A0A1T4QST3</accession>
<name>A0A1T4QST3_9ENTE</name>
<dbReference type="RefSeq" id="WP_078808205.1">
    <property type="nucleotide sequence ID" value="NZ_FUXI01000033.1"/>
</dbReference>